<proteinExistence type="inferred from homology"/>
<name>A0A850HJY0_9FIRM</name>
<dbReference type="InterPro" id="IPR019533">
    <property type="entry name" value="Peptidase_S26"/>
</dbReference>
<dbReference type="CDD" id="cd06530">
    <property type="entry name" value="S26_SPase_I"/>
    <property type="match status" value="1"/>
</dbReference>
<dbReference type="Gene3D" id="2.10.109.10">
    <property type="entry name" value="Umud Fragment, subunit A"/>
    <property type="match status" value="1"/>
</dbReference>
<reference evidence="6" key="2">
    <citation type="submission" date="2020-02" db="EMBL/GenBank/DDBJ databases">
        <authorList>
            <person name="Littmann E."/>
            <person name="Sorbara M."/>
        </authorList>
    </citation>
    <scope>NUCLEOTIDE SEQUENCE</scope>
    <source>
        <strain evidence="6">MSK.17.11</strain>
        <strain evidence="5">MSK.17.38</strain>
    </source>
</reference>
<dbReference type="Pfam" id="PF10502">
    <property type="entry name" value="Peptidase_S26"/>
    <property type="match status" value="1"/>
</dbReference>
<keyword evidence="3" id="KW-0645">Protease</keyword>
<gene>
    <name evidence="6" type="primary">lepB</name>
    <name evidence="6" type="ORF">G5A66_08075</name>
    <name evidence="5" type="ORF">G5A75_08095</name>
</gene>
<dbReference type="GO" id="GO:0004252">
    <property type="term" value="F:serine-type endopeptidase activity"/>
    <property type="evidence" value="ECO:0007669"/>
    <property type="project" value="InterPro"/>
</dbReference>
<comment type="similarity">
    <text evidence="2 3">Belongs to the peptidase S26 family.</text>
</comment>
<evidence type="ECO:0000259" key="4">
    <source>
        <dbReference type="Pfam" id="PF10502"/>
    </source>
</evidence>
<dbReference type="Proteomes" id="UP000528555">
    <property type="component" value="Unassembled WGS sequence"/>
</dbReference>
<keyword evidence="3" id="KW-0472">Membrane</keyword>
<dbReference type="Proteomes" id="UP000701680">
    <property type="component" value="Unassembled WGS sequence"/>
</dbReference>
<feature type="transmembrane region" description="Helical" evidence="3">
    <location>
        <begin position="28"/>
        <end position="47"/>
    </location>
</feature>
<evidence type="ECO:0000256" key="3">
    <source>
        <dbReference type="RuleBase" id="RU362042"/>
    </source>
</evidence>
<dbReference type="InterPro" id="IPR036286">
    <property type="entry name" value="LexA/Signal_pep-like_sf"/>
</dbReference>
<dbReference type="NCBIfam" id="TIGR02227">
    <property type="entry name" value="sigpep_I_bact"/>
    <property type="match status" value="1"/>
</dbReference>
<protein>
    <recommendedName>
        <fullName evidence="3">Signal peptidase I</fullName>
        <ecNumber evidence="3">3.4.21.89</ecNumber>
    </recommendedName>
</protein>
<dbReference type="RefSeq" id="WP_173814757.1">
    <property type="nucleotide sequence ID" value="NZ_JAAITX010000004.1"/>
</dbReference>
<dbReference type="EMBL" id="JAAITX010000004">
    <property type="protein sequence ID" value="NVH58601.1"/>
    <property type="molecule type" value="Genomic_DNA"/>
</dbReference>
<evidence type="ECO:0000256" key="2">
    <source>
        <dbReference type="ARBA" id="ARBA00009370"/>
    </source>
</evidence>
<accession>A0A850HJY0</accession>
<evidence type="ECO:0000313" key="5">
    <source>
        <dbReference type="EMBL" id="NSK14827.1"/>
    </source>
</evidence>
<evidence type="ECO:0000313" key="6">
    <source>
        <dbReference type="EMBL" id="NVH58601.1"/>
    </source>
</evidence>
<keyword evidence="3" id="KW-1133">Transmembrane helix</keyword>
<dbReference type="EMBL" id="JAAIUO010000004">
    <property type="protein sequence ID" value="NSK14827.1"/>
    <property type="molecule type" value="Genomic_DNA"/>
</dbReference>
<dbReference type="AlphaFoldDB" id="A0A850HJY0"/>
<organism evidence="6 7">
    <name type="scientific">Dorea phocaeensis</name>
    <dbReference type="NCBI Taxonomy" id="2040291"/>
    <lineage>
        <taxon>Bacteria</taxon>
        <taxon>Bacillati</taxon>
        <taxon>Bacillota</taxon>
        <taxon>Clostridia</taxon>
        <taxon>Lachnospirales</taxon>
        <taxon>Lachnospiraceae</taxon>
        <taxon>Dorea</taxon>
    </lineage>
</organism>
<keyword evidence="3 6" id="KW-0378">Hydrolase</keyword>
<evidence type="ECO:0000256" key="1">
    <source>
        <dbReference type="ARBA" id="ARBA00004401"/>
    </source>
</evidence>
<dbReference type="PANTHER" id="PTHR43390">
    <property type="entry name" value="SIGNAL PEPTIDASE I"/>
    <property type="match status" value="1"/>
</dbReference>
<dbReference type="EC" id="3.4.21.89" evidence="3"/>
<dbReference type="PANTHER" id="PTHR43390:SF1">
    <property type="entry name" value="CHLOROPLAST PROCESSING PEPTIDASE"/>
    <property type="match status" value="1"/>
</dbReference>
<evidence type="ECO:0000313" key="8">
    <source>
        <dbReference type="Proteomes" id="UP000701680"/>
    </source>
</evidence>
<dbReference type="GO" id="GO:0005886">
    <property type="term" value="C:plasma membrane"/>
    <property type="evidence" value="ECO:0007669"/>
    <property type="project" value="UniProtKB-SubCell"/>
</dbReference>
<evidence type="ECO:0000313" key="7">
    <source>
        <dbReference type="Proteomes" id="UP000528555"/>
    </source>
</evidence>
<sequence length="184" mass="21099">MKKKHQGSKVTAEEVIKSRRNKILDRRGWGELGVRLAGLILVFYILFSKVFIVCQLNGNAMFPSLKDGDLVFGFRLENEIQKDDLILYEMDREICVSRVVAKETDYVDMDEEGKLYVNGAVQSGEILYPTEPKELLKYPYHVPEGYIFVLGDYRTKASDSRDFGPLPEEAIKGKVITIVRRRGF</sequence>
<dbReference type="GO" id="GO:0006465">
    <property type="term" value="P:signal peptide processing"/>
    <property type="evidence" value="ECO:0007669"/>
    <property type="project" value="InterPro"/>
</dbReference>
<dbReference type="GO" id="GO:0009003">
    <property type="term" value="F:signal peptidase activity"/>
    <property type="evidence" value="ECO:0007669"/>
    <property type="project" value="UniProtKB-EC"/>
</dbReference>
<dbReference type="PRINTS" id="PR00727">
    <property type="entry name" value="LEADERPTASE"/>
</dbReference>
<dbReference type="InterPro" id="IPR000223">
    <property type="entry name" value="Pept_S26A_signal_pept_1"/>
</dbReference>
<comment type="caution">
    <text evidence="6">The sequence shown here is derived from an EMBL/GenBank/DDBJ whole genome shotgun (WGS) entry which is preliminary data.</text>
</comment>
<comment type="subcellular location">
    <subcellularLocation>
        <location evidence="1">Cell membrane</location>
        <topology evidence="1">Single-pass type II membrane protein</topology>
    </subcellularLocation>
    <subcellularLocation>
        <location evidence="3">Membrane</location>
        <topology evidence="3">Single-pass type II membrane protein</topology>
    </subcellularLocation>
</comment>
<feature type="domain" description="Peptidase S26" evidence="4">
    <location>
        <begin position="33"/>
        <end position="178"/>
    </location>
</feature>
<dbReference type="SUPFAM" id="SSF51306">
    <property type="entry name" value="LexA/Signal peptidase"/>
    <property type="match status" value="1"/>
</dbReference>
<keyword evidence="3" id="KW-0812">Transmembrane</keyword>
<reference evidence="7 8" key="1">
    <citation type="journal article" date="2020" name="Cell Host Microbe">
        <title>Functional and Genomic Variation between Human-Derived Isolates of Lachnospiraceae Reveals Inter- and Intra-Species Diversity.</title>
        <authorList>
            <person name="Sorbara M.T."/>
            <person name="Littmann E.R."/>
            <person name="Fontana E."/>
            <person name="Moody T.U."/>
            <person name="Kohout C.E."/>
            <person name="Gjonbalaj M."/>
            <person name="Eaton V."/>
            <person name="Seok R."/>
            <person name="Leiner I.M."/>
            <person name="Pamer E.G."/>
        </authorList>
    </citation>
    <scope>NUCLEOTIDE SEQUENCE [LARGE SCALE GENOMIC DNA]</scope>
    <source>
        <strain evidence="6 7">MSK.17.11</strain>
        <strain evidence="5 8">MSK.17.38</strain>
    </source>
</reference>
<comment type="catalytic activity">
    <reaction evidence="3">
        <text>Cleavage of hydrophobic, N-terminal signal or leader sequences from secreted and periplasmic proteins.</text>
        <dbReference type="EC" id="3.4.21.89"/>
    </reaction>
</comment>
<keyword evidence="7" id="KW-1185">Reference proteome</keyword>